<keyword evidence="1 3" id="KW-0378">Hydrolase</keyword>
<dbReference type="PROSITE" id="PS51257">
    <property type="entry name" value="PROKAR_LIPOPROTEIN"/>
    <property type="match status" value="1"/>
</dbReference>
<name>A0ABV8STI4_9GAMM</name>
<dbReference type="SUPFAM" id="SSF53474">
    <property type="entry name" value="alpha/beta-Hydrolases"/>
    <property type="match status" value="1"/>
</dbReference>
<dbReference type="RefSeq" id="WP_380598526.1">
    <property type="nucleotide sequence ID" value="NZ_JBHSDU010000003.1"/>
</dbReference>
<organism evidence="3 4">
    <name type="scientific">Steroidobacter flavus</name>
    <dbReference type="NCBI Taxonomy" id="1842136"/>
    <lineage>
        <taxon>Bacteria</taxon>
        <taxon>Pseudomonadati</taxon>
        <taxon>Pseudomonadota</taxon>
        <taxon>Gammaproteobacteria</taxon>
        <taxon>Steroidobacterales</taxon>
        <taxon>Steroidobacteraceae</taxon>
        <taxon>Steroidobacter</taxon>
    </lineage>
</organism>
<dbReference type="InterPro" id="IPR050300">
    <property type="entry name" value="GDXG_lipolytic_enzyme"/>
</dbReference>
<keyword evidence="4" id="KW-1185">Reference proteome</keyword>
<dbReference type="InterPro" id="IPR049492">
    <property type="entry name" value="BD-FAE-like_dom"/>
</dbReference>
<comment type="caution">
    <text evidence="3">The sequence shown here is derived from an EMBL/GenBank/DDBJ whole genome shotgun (WGS) entry which is preliminary data.</text>
</comment>
<evidence type="ECO:0000259" key="2">
    <source>
        <dbReference type="Pfam" id="PF20434"/>
    </source>
</evidence>
<dbReference type="GO" id="GO:0016787">
    <property type="term" value="F:hydrolase activity"/>
    <property type="evidence" value="ECO:0007669"/>
    <property type="project" value="UniProtKB-KW"/>
</dbReference>
<evidence type="ECO:0000256" key="1">
    <source>
        <dbReference type="ARBA" id="ARBA00022801"/>
    </source>
</evidence>
<feature type="domain" description="BD-FAE-like" evidence="2">
    <location>
        <begin position="56"/>
        <end position="246"/>
    </location>
</feature>
<accession>A0ABV8STI4</accession>
<dbReference type="InterPro" id="IPR029058">
    <property type="entry name" value="AB_hydrolase_fold"/>
</dbReference>
<evidence type="ECO:0000313" key="4">
    <source>
        <dbReference type="Proteomes" id="UP001595904"/>
    </source>
</evidence>
<dbReference type="Gene3D" id="3.40.50.1820">
    <property type="entry name" value="alpha/beta hydrolase"/>
    <property type="match status" value="1"/>
</dbReference>
<protein>
    <submittedName>
        <fullName evidence="3">Alpha/beta hydrolase fold domain-containing protein</fullName>
    </submittedName>
</protein>
<dbReference type="EMBL" id="JBHSDU010000003">
    <property type="protein sequence ID" value="MFC4310761.1"/>
    <property type="molecule type" value="Genomic_DNA"/>
</dbReference>
<dbReference type="Proteomes" id="UP001595904">
    <property type="component" value="Unassembled WGS sequence"/>
</dbReference>
<dbReference type="PANTHER" id="PTHR48081:SF13">
    <property type="entry name" value="ALPHA_BETA HYDROLASE"/>
    <property type="match status" value="1"/>
</dbReference>
<dbReference type="PANTHER" id="PTHR48081">
    <property type="entry name" value="AB HYDROLASE SUPERFAMILY PROTEIN C4A8.06C"/>
    <property type="match status" value="1"/>
</dbReference>
<gene>
    <name evidence="3" type="ORF">ACFPN2_16830</name>
</gene>
<proteinExistence type="predicted"/>
<dbReference type="Pfam" id="PF20434">
    <property type="entry name" value="BD-FAE"/>
    <property type="match status" value="1"/>
</dbReference>
<evidence type="ECO:0000313" key="3">
    <source>
        <dbReference type="EMBL" id="MFC4310761.1"/>
    </source>
</evidence>
<sequence length="303" mass="33222">MIRQALLASLLLMTGCASHEGRPSNARIGSVGPVDVTVTRDFVYTPQGWPQELKADLYKPAGNGPFPAVVMIHGGGWEGRTREDMNDISQRVAERGYVVLNMSYRFAPQWHFPAQLQDVQQAVLWLRAHASDLNVLKNRIGTWGYSAGAHLAALAGVTSPSDKWFVEGTRVQAVVAGGTPVDIRYYKDGKLTNGLTGVSYDENPGLWREASPLALVSSDDPPMFLYHGTFDFTVGVNNAHSMYEALNANNIPAELYLVRGLEHLSTFMVDSPVDNGIDFLDIYLRATKPKLSEETSGGGRILR</sequence>
<reference evidence="4" key="1">
    <citation type="journal article" date="2019" name="Int. J. Syst. Evol. Microbiol.">
        <title>The Global Catalogue of Microorganisms (GCM) 10K type strain sequencing project: providing services to taxonomists for standard genome sequencing and annotation.</title>
        <authorList>
            <consortium name="The Broad Institute Genomics Platform"/>
            <consortium name="The Broad Institute Genome Sequencing Center for Infectious Disease"/>
            <person name="Wu L."/>
            <person name="Ma J."/>
        </authorList>
    </citation>
    <scope>NUCLEOTIDE SEQUENCE [LARGE SCALE GENOMIC DNA]</scope>
    <source>
        <strain evidence="4">CGMCC 1.10759</strain>
    </source>
</reference>